<dbReference type="Gene3D" id="3.10.129.10">
    <property type="entry name" value="Hotdog Thioesterase"/>
    <property type="match status" value="1"/>
</dbReference>
<dbReference type="SUPFAM" id="SSF54637">
    <property type="entry name" value="Thioesterase/thiol ester dehydrase-isomerase"/>
    <property type="match status" value="1"/>
</dbReference>
<protein>
    <submittedName>
        <fullName evidence="4">Uncharacterized domain 1-containing protein</fullName>
    </submittedName>
</protein>
<proteinExistence type="predicted"/>
<dbReference type="STRING" id="356660.SAMN05444336_103366"/>
<dbReference type="InterPro" id="IPR029069">
    <property type="entry name" value="HotDog_dom_sf"/>
</dbReference>
<evidence type="ECO:0000259" key="3">
    <source>
        <dbReference type="Pfam" id="PF03061"/>
    </source>
</evidence>
<dbReference type="NCBIfam" id="TIGR00369">
    <property type="entry name" value="unchar_dom_1"/>
    <property type="match status" value="1"/>
</dbReference>
<dbReference type="Pfam" id="PF03061">
    <property type="entry name" value="4HBT"/>
    <property type="match status" value="1"/>
</dbReference>
<feature type="compositionally biased region" description="Basic and acidic residues" evidence="2">
    <location>
        <begin position="1"/>
        <end position="10"/>
    </location>
</feature>
<gene>
    <name evidence="4" type="ORF">SAMN05444336_103366</name>
</gene>
<evidence type="ECO:0000313" key="4">
    <source>
        <dbReference type="EMBL" id="SDX12296.1"/>
    </source>
</evidence>
<evidence type="ECO:0000256" key="1">
    <source>
        <dbReference type="ARBA" id="ARBA00022801"/>
    </source>
</evidence>
<dbReference type="EMBL" id="FNMZ01000003">
    <property type="protein sequence ID" value="SDX12296.1"/>
    <property type="molecule type" value="Genomic_DNA"/>
</dbReference>
<dbReference type="AlphaFoldDB" id="A0A1H2Z4K9"/>
<dbReference type="OrthoDB" id="9813158at2"/>
<keyword evidence="1" id="KW-0378">Hydrolase</keyword>
<feature type="region of interest" description="Disordered" evidence="2">
    <location>
        <begin position="1"/>
        <end position="28"/>
    </location>
</feature>
<dbReference type="GO" id="GO:0005829">
    <property type="term" value="C:cytosol"/>
    <property type="evidence" value="ECO:0007669"/>
    <property type="project" value="TreeGrafter"/>
</dbReference>
<dbReference type="GO" id="GO:0061522">
    <property type="term" value="F:1,4-dihydroxy-2-naphthoyl-CoA thioesterase activity"/>
    <property type="evidence" value="ECO:0007669"/>
    <property type="project" value="TreeGrafter"/>
</dbReference>
<accession>A0A1H2Z4K9</accession>
<keyword evidence="5" id="KW-1185">Reference proteome</keyword>
<dbReference type="PANTHER" id="PTHR43240">
    <property type="entry name" value="1,4-DIHYDROXY-2-NAPHTHOYL-COA THIOESTERASE 1"/>
    <property type="match status" value="1"/>
</dbReference>
<dbReference type="InterPro" id="IPR006683">
    <property type="entry name" value="Thioestr_dom"/>
</dbReference>
<feature type="domain" description="Thioesterase" evidence="3">
    <location>
        <begin position="78"/>
        <end position="151"/>
    </location>
</feature>
<dbReference type="InterPro" id="IPR003736">
    <property type="entry name" value="PAAI_dom"/>
</dbReference>
<name>A0A1H2Z4K9_9RHOB</name>
<evidence type="ECO:0000256" key="2">
    <source>
        <dbReference type="SAM" id="MobiDB-lite"/>
    </source>
</evidence>
<organism evidence="4 5">
    <name type="scientific">Albimonas donghaensis</name>
    <dbReference type="NCBI Taxonomy" id="356660"/>
    <lineage>
        <taxon>Bacteria</taxon>
        <taxon>Pseudomonadati</taxon>
        <taxon>Pseudomonadota</taxon>
        <taxon>Alphaproteobacteria</taxon>
        <taxon>Rhodobacterales</taxon>
        <taxon>Paracoccaceae</taxon>
        <taxon>Albimonas</taxon>
    </lineage>
</organism>
<dbReference type="Proteomes" id="UP000199118">
    <property type="component" value="Unassembled WGS sequence"/>
</dbReference>
<reference evidence="4 5" key="1">
    <citation type="submission" date="2016-10" db="EMBL/GenBank/DDBJ databases">
        <authorList>
            <person name="de Groot N.N."/>
        </authorList>
    </citation>
    <scope>NUCLEOTIDE SEQUENCE [LARGE SCALE GENOMIC DNA]</scope>
    <source>
        <strain evidence="4 5">DSM 17890</strain>
    </source>
</reference>
<evidence type="ECO:0000313" key="5">
    <source>
        <dbReference type="Proteomes" id="UP000199118"/>
    </source>
</evidence>
<dbReference type="PANTHER" id="PTHR43240:SF7">
    <property type="entry name" value="BLR7284 PROTEIN"/>
    <property type="match status" value="1"/>
</dbReference>
<dbReference type="CDD" id="cd03443">
    <property type="entry name" value="PaaI_thioesterase"/>
    <property type="match status" value="1"/>
</dbReference>
<sequence length="182" mass="19283">MTESDPRSDAARPISADPRTEARSTPLSADQVAEIGRRFMERVRWNSELGMKLESLFAGVAEMRVPFDPRFVGDPQSGVLHGGVVTALLDGCSGAAVMSHPTGAAGTSTLDLRIDYMRPAKPGADIVARAECYKATRHVAFVRSVAHDGDIDDPIATAAGAFVLERPRPAAKAAAAKPEDKA</sequence>